<accession>A0A7J7C7E5</accession>
<feature type="transmembrane region" description="Helical" evidence="1">
    <location>
        <begin position="6"/>
        <end position="24"/>
    </location>
</feature>
<evidence type="ECO:0000313" key="2">
    <source>
        <dbReference type="EMBL" id="KAF5730030.1"/>
    </source>
</evidence>
<feature type="transmembrane region" description="Helical" evidence="1">
    <location>
        <begin position="36"/>
        <end position="53"/>
    </location>
</feature>
<name>A0A7J7C7E5_TRIWF</name>
<protein>
    <submittedName>
        <fullName evidence="2">Uncharacterized protein</fullName>
    </submittedName>
</protein>
<dbReference type="AlphaFoldDB" id="A0A7J7C7E5"/>
<comment type="caution">
    <text evidence="2">The sequence shown here is derived from an EMBL/GenBank/DDBJ whole genome shotgun (WGS) entry which is preliminary data.</text>
</comment>
<feature type="transmembrane region" description="Helical" evidence="1">
    <location>
        <begin position="77"/>
        <end position="99"/>
    </location>
</feature>
<keyword evidence="3" id="KW-1185">Reference proteome</keyword>
<proteinExistence type="predicted"/>
<evidence type="ECO:0000256" key="1">
    <source>
        <dbReference type="SAM" id="Phobius"/>
    </source>
</evidence>
<keyword evidence="1" id="KW-0812">Transmembrane</keyword>
<dbReference type="Proteomes" id="UP000593562">
    <property type="component" value="Unassembled WGS sequence"/>
</dbReference>
<organism evidence="2 3">
    <name type="scientific">Tripterygium wilfordii</name>
    <name type="common">Thunder God vine</name>
    <dbReference type="NCBI Taxonomy" id="458696"/>
    <lineage>
        <taxon>Eukaryota</taxon>
        <taxon>Viridiplantae</taxon>
        <taxon>Streptophyta</taxon>
        <taxon>Embryophyta</taxon>
        <taxon>Tracheophyta</taxon>
        <taxon>Spermatophyta</taxon>
        <taxon>Magnoliopsida</taxon>
        <taxon>eudicotyledons</taxon>
        <taxon>Gunneridae</taxon>
        <taxon>Pentapetalae</taxon>
        <taxon>rosids</taxon>
        <taxon>fabids</taxon>
        <taxon>Celastrales</taxon>
        <taxon>Celastraceae</taxon>
        <taxon>Tripterygium</taxon>
    </lineage>
</organism>
<dbReference type="InParanoid" id="A0A7J7C7E5"/>
<keyword evidence="1" id="KW-1133">Transmembrane helix</keyword>
<keyword evidence="1" id="KW-0472">Membrane</keyword>
<gene>
    <name evidence="2" type="ORF">HS088_TW20G00400</name>
</gene>
<dbReference type="EMBL" id="JAAARO010000020">
    <property type="protein sequence ID" value="KAF5730030.1"/>
    <property type="molecule type" value="Genomic_DNA"/>
</dbReference>
<sequence>MIYHFLCNFLCFMVTGVLDLLRMFGVIHVLGWSKQLRLAIIIIFSIHVLIRSYDLDQFYFDVVKFGDIYTVYLGPNLLIYCLMGFPFSFELWYGFVLIWPLDPSPAKIPGFCGLVAEVLWIGSGISHNAY</sequence>
<evidence type="ECO:0000313" key="3">
    <source>
        <dbReference type="Proteomes" id="UP000593562"/>
    </source>
</evidence>
<reference evidence="2 3" key="1">
    <citation type="journal article" date="2020" name="Nat. Commun.">
        <title>Genome of Tripterygium wilfordii and identification of cytochrome P450 involved in triptolide biosynthesis.</title>
        <authorList>
            <person name="Tu L."/>
            <person name="Su P."/>
            <person name="Zhang Z."/>
            <person name="Gao L."/>
            <person name="Wang J."/>
            <person name="Hu T."/>
            <person name="Zhou J."/>
            <person name="Zhang Y."/>
            <person name="Zhao Y."/>
            <person name="Liu Y."/>
            <person name="Song Y."/>
            <person name="Tong Y."/>
            <person name="Lu Y."/>
            <person name="Yang J."/>
            <person name="Xu C."/>
            <person name="Jia M."/>
            <person name="Peters R.J."/>
            <person name="Huang L."/>
            <person name="Gao W."/>
        </authorList>
    </citation>
    <scope>NUCLEOTIDE SEQUENCE [LARGE SCALE GENOMIC DNA]</scope>
    <source>
        <strain evidence="3">cv. XIE 37</strain>
        <tissue evidence="2">Leaf</tissue>
    </source>
</reference>